<keyword evidence="1" id="KW-0472">Membrane</keyword>
<dbReference type="STRING" id="8022.A0A060YHZ6"/>
<dbReference type="EMBL" id="FR911935">
    <property type="protein sequence ID" value="CDQ91553.1"/>
    <property type="molecule type" value="Genomic_DNA"/>
</dbReference>
<gene>
    <name evidence="2" type="ORF">GSONMT00045695001</name>
</gene>
<name>A0A060YHZ6_ONCMY</name>
<reference evidence="2" key="2">
    <citation type="submission" date="2014-03" db="EMBL/GenBank/DDBJ databases">
        <authorList>
            <person name="Genoscope - CEA"/>
        </authorList>
    </citation>
    <scope>NUCLEOTIDE SEQUENCE</scope>
</reference>
<sequence length="403" mass="46203">CRQRWPPRFAFLGNYAVFLFFYVLFLTLVPQVILGFITYSREELLNIRSASTHHQYNQEYDFPEAEPVLCLSPRTTEWIPAGDLKKQLRKRGKRGGLLVRLRRRAHCAPLPSILLTNVQSLDNKVDEIRARVAFQRDIRDCNVHCFTETWLTGETISESVQPAGFSMHRTDRNKHLSGKKRGGGVCLMANETWCGHKSIQELKSFCSPDLEFLTIKCRPHYLPREFSSIIITAVYIPPQADTSMALNKLYLTLCKLESIHPEAAFIVAGDFNKANLKTRLPKLYQHIDCATRAGKTLDHCYSNFRDAYKALPRPPKADHDSILLIPAYRQKLKQEAPTLRSVQRWSDQADSTLQGCFHHVDWDMFRIASDNNIDEYADSVCETCVEDIVPITTIKTLKPETVD</sequence>
<dbReference type="SUPFAM" id="SSF56219">
    <property type="entry name" value="DNase I-like"/>
    <property type="match status" value="1"/>
</dbReference>
<evidence type="ECO:0000313" key="3">
    <source>
        <dbReference type="Proteomes" id="UP000193380"/>
    </source>
</evidence>
<accession>A0A060YHZ6</accession>
<feature type="non-terminal residue" evidence="2">
    <location>
        <position position="1"/>
    </location>
</feature>
<dbReference type="PANTHER" id="PTHR47510">
    <property type="entry name" value="REVERSE TRANSCRIPTASE DOMAIN-CONTAINING PROTEIN"/>
    <property type="match status" value="1"/>
</dbReference>
<evidence type="ECO:0000256" key="1">
    <source>
        <dbReference type="SAM" id="Phobius"/>
    </source>
</evidence>
<evidence type="ECO:0008006" key="4">
    <source>
        <dbReference type="Google" id="ProtNLM"/>
    </source>
</evidence>
<organism evidence="2 3">
    <name type="scientific">Oncorhynchus mykiss</name>
    <name type="common">Rainbow trout</name>
    <name type="synonym">Salmo gairdneri</name>
    <dbReference type="NCBI Taxonomy" id="8022"/>
    <lineage>
        <taxon>Eukaryota</taxon>
        <taxon>Metazoa</taxon>
        <taxon>Chordata</taxon>
        <taxon>Craniata</taxon>
        <taxon>Vertebrata</taxon>
        <taxon>Euteleostomi</taxon>
        <taxon>Actinopterygii</taxon>
        <taxon>Neopterygii</taxon>
        <taxon>Teleostei</taxon>
        <taxon>Protacanthopterygii</taxon>
        <taxon>Salmoniformes</taxon>
        <taxon>Salmonidae</taxon>
        <taxon>Salmoninae</taxon>
        <taxon>Oncorhynchus</taxon>
    </lineage>
</organism>
<protein>
    <recommendedName>
        <fullName evidence="4">Endonuclease/exonuclease/phosphatase domain-containing protein</fullName>
    </recommendedName>
</protein>
<dbReference type="Proteomes" id="UP000193380">
    <property type="component" value="Unassembled WGS sequence"/>
</dbReference>
<dbReference type="PaxDb" id="8022-A0A060YHZ6"/>
<keyword evidence="1" id="KW-1133">Transmembrane helix</keyword>
<dbReference type="Gene3D" id="3.60.10.10">
    <property type="entry name" value="Endonuclease/exonuclease/phosphatase"/>
    <property type="match status" value="1"/>
</dbReference>
<evidence type="ECO:0000313" key="2">
    <source>
        <dbReference type="EMBL" id="CDQ91553.1"/>
    </source>
</evidence>
<proteinExistence type="predicted"/>
<dbReference type="PANTHER" id="PTHR47510:SF3">
    <property type="entry name" value="ENDO_EXONUCLEASE_PHOSPHATASE DOMAIN-CONTAINING PROTEIN"/>
    <property type="match status" value="1"/>
</dbReference>
<keyword evidence="1" id="KW-0812">Transmembrane</keyword>
<dbReference type="InterPro" id="IPR036691">
    <property type="entry name" value="Endo/exonu/phosph_ase_sf"/>
</dbReference>
<reference evidence="2" key="1">
    <citation type="journal article" date="2014" name="Nat. Commun.">
        <title>The rainbow trout genome provides novel insights into evolution after whole-genome duplication in vertebrates.</title>
        <authorList>
            <person name="Berthelot C."/>
            <person name="Brunet F."/>
            <person name="Chalopin D."/>
            <person name="Juanchich A."/>
            <person name="Bernard M."/>
            <person name="Noel B."/>
            <person name="Bento P."/>
            <person name="Da Silva C."/>
            <person name="Labadie K."/>
            <person name="Alberti A."/>
            <person name="Aury J.M."/>
            <person name="Louis A."/>
            <person name="Dehais P."/>
            <person name="Bardou P."/>
            <person name="Montfort J."/>
            <person name="Klopp C."/>
            <person name="Cabau C."/>
            <person name="Gaspin C."/>
            <person name="Thorgaard G.H."/>
            <person name="Boussaha M."/>
            <person name="Quillet E."/>
            <person name="Guyomard R."/>
            <person name="Galiana D."/>
            <person name="Bobe J."/>
            <person name="Volff J.N."/>
            <person name="Genet C."/>
            <person name="Wincker P."/>
            <person name="Jaillon O."/>
            <person name="Roest Crollius H."/>
            <person name="Guiguen Y."/>
        </authorList>
    </citation>
    <scope>NUCLEOTIDE SEQUENCE [LARGE SCALE GENOMIC DNA]</scope>
</reference>
<feature type="transmembrane region" description="Helical" evidence="1">
    <location>
        <begin position="12"/>
        <end position="39"/>
    </location>
</feature>
<dbReference type="AlphaFoldDB" id="A0A060YHZ6"/>